<reference evidence="2" key="1">
    <citation type="submission" date="2020-07" db="EMBL/GenBank/DDBJ databases">
        <authorList>
            <person name="Camacho E."/>
        </authorList>
    </citation>
    <scope>NUCLEOTIDE SEQUENCE</scope>
    <source>
        <strain evidence="2">MPO218</strain>
        <plasmid evidence="2">pIBU218</plasmid>
    </source>
</reference>
<comment type="similarity">
    <text evidence="1">Belongs to the TmoD/XamoD family.</text>
</comment>
<gene>
    <name evidence="2" type="ORF">HRJ34_28420</name>
</gene>
<keyword evidence="2" id="KW-0614">Plasmid</keyword>
<evidence type="ECO:0000313" key="2">
    <source>
        <dbReference type="EMBL" id="QTH24797.1"/>
    </source>
</evidence>
<dbReference type="AlphaFoldDB" id="A0A975D8A6"/>
<proteinExistence type="inferred from homology"/>
<dbReference type="EMBL" id="CP059320">
    <property type="protein sequence ID" value="QTH24797.1"/>
    <property type="molecule type" value="Genomic_DNA"/>
</dbReference>
<accession>A0A975D8A6</accession>
<sequence length="89" mass="10172">MSTVFIVFQANEETRPIVEAIVQDNPAAEVENQPAMVRVAAPDEMTIRRETIEELIGRRFDLQELHINLVTLSGHVDEDDDRLVLSWNN</sequence>
<dbReference type="SUPFAM" id="SSF56029">
    <property type="entry name" value="Monooxygenase (hydroxylase) regulatory protein"/>
    <property type="match status" value="1"/>
</dbReference>
<evidence type="ECO:0000256" key="1">
    <source>
        <dbReference type="ARBA" id="ARBA00006313"/>
    </source>
</evidence>
<dbReference type="RefSeq" id="WP_208634513.1">
    <property type="nucleotide sequence ID" value="NZ_CP059320.1"/>
</dbReference>
<organism evidence="2 3">
    <name type="scientific">Rhizorhabdus wittichii</name>
    <dbReference type="NCBI Taxonomy" id="160791"/>
    <lineage>
        <taxon>Bacteria</taxon>
        <taxon>Pseudomonadati</taxon>
        <taxon>Pseudomonadota</taxon>
        <taxon>Alphaproteobacteria</taxon>
        <taxon>Sphingomonadales</taxon>
        <taxon>Sphingomonadaceae</taxon>
        <taxon>Rhizorhabdus</taxon>
    </lineage>
</organism>
<dbReference type="GO" id="GO:0004497">
    <property type="term" value="F:monooxygenase activity"/>
    <property type="evidence" value="ECO:0007669"/>
    <property type="project" value="InterPro"/>
</dbReference>
<reference evidence="2" key="2">
    <citation type="submission" date="2021-04" db="EMBL/GenBank/DDBJ databases">
        <title>Isolation and genomic analysis of the ibuprofen-degrading bacterium Sphingomonas strain MPO218.</title>
        <authorList>
            <person name="Aulestia M."/>
            <person name="Flores A."/>
            <person name="Mangas E.L."/>
            <person name="Perez-Pulido A.J."/>
            <person name="Santero E."/>
            <person name="Camacho E.M."/>
        </authorList>
    </citation>
    <scope>NUCLEOTIDE SEQUENCE</scope>
    <source>
        <strain evidence="2">MPO218</strain>
        <plasmid evidence="2">pIBU218</plasmid>
    </source>
</reference>
<name>A0A975D8A6_9SPHN</name>
<protein>
    <submittedName>
        <fullName evidence="2">MmoB/DmpM family protein</fullName>
    </submittedName>
</protein>
<geneLocation type="plasmid" evidence="2 3">
    <name>pIBU218</name>
</geneLocation>
<dbReference type="Gene3D" id="3.90.56.10">
    <property type="entry name" value="Monooxygenase component MmoB/DmpM"/>
    <property type="match status" value="1"/>
</dbReference>
<dbReference type="Proteomes" id="UP000664914">
    <property type="component" value="Plasmid pIBU218"/>
</dbReference>
<dbReference type="Pfam" id="PF02406">
    <property type="entry name" value="MmoB_DmpM"/>
    <property type="match status" value="1"/>
</dbReference>
<dbReference type="InterPro" id="IPR003454">
    <property type="entry name" value="MOase_MmoB_DmpM"/>
</dbReference>
<evidence type="ECO:0000313" key="3">
    <source>
        <dbReference type="Proteomes" id="UP000664914"/>
    </source>
</evidence>
<dbReference type="InterPro" id="IPR036889">
    <property type="entry name" value="mOase_MmoB_DmpM_sf"/>
</dbReference>